<sequence>MPELPEVETVRRGLTSLIEGKTIAEVQVFWPKLIDLRPQETLAQWQD</sequence>
<dbReference type="PROSITE" id="PS51068">
    <property type="entry name" value="FPG_CAT"/>
    <property type="match status" value="1"/>
</dbReference>
<evidence type="ECO:0000259" key="1">
    <source>
        <dbReference type="PROSITE" id="PS51068"/>
    </source>
</evidence>
<feature type="domain" description="Formamidopyrimidine-DNA glycosylase catalytic" evidence="1">
    <location>
        <begin position="2"/>
        <end position="47"/>
    </location>
</feature>
<dbReference type="EMBL" id="JABZFV010000358">
    <property type="protein sequence ID" value="MBF0935723.1"/>
    <property type="molecule type" value="Genomic_DNA"/>
</dbReference>
<dbReference type="InterPro" id="IPR035937">
    <property type="entry name" value="FPG_N"/>
</dbReference>
<organism evidence="2 3">
    <name type="scientific">Abiotrophia defectiva</name>
    <name type="common">Streptococcus defectivus</name>
    <dbReference type="NCBI Taxonomy" id="46125"/>
    <lineage>
        <taxon>Bacteria</taxon>
        <taxon>Bacillati</taxon>
        <taxon>Bacillota</taxon>
        <taxon>Bacilli</taxon>
        <taxon>Lactobacillales</taxon>
        <taxon>Aerococcaceae</taxon>
        <taxon>Abiotrophia</taxon>
    </lineage>
</organism>
<dbReference type="GO" id="GO:0003906">
    <property type="term" value="F:DNA-(apurinic or apyrimidinic site) endonuclease activity"/>
    <property type="evidence" value="ECO:0007669"/>
    <property type="project" value="InterPro"/>
</dbReference>
<gene>
    <name evidence="2" type="ORF">HXK00_08820</name>
</gene>
<dbReference type="GO" id="GO:0006284">
    <property type="term" value="P:base-excision repair"/>
    <property type="evidence" value="ECO:0007669"/>
    <property type="project" value="InterPro"/>
</dbReference>
<protein>
    <submittedName>
        <fullName evidence="2">DNA-formamidopyrimidine glycosylase</fullName>
    </submittedName>
</protein>
<feature type="non-terminal residue" evidence="2">
    <location>
        <position position="47"/>
    </location>
</feature>
<evidence type="ECO:0000313" key="2">
    <source>
        <dbReference type="EMBL" id="MBF0935723.1"/>
    </source>
</evidence>
<name>A0A929MRX9_ABIDE</name>
<proteinExistence type="predicted"/>
<dbReference type="AlphaFoldDB" id="A0A929MRX9"/>
<accession>A0A929MRX9</accession>
<reference evidence="2" key="1">
    <citation type="submission" date="2020-04" db="EMBL/GenBank/DDBJ databases">
        <title>Deep metagenomics examines the oral microbiome during advanced dental caries in children, revealing novel taxa and co-occurrences with host molecules.</title>
        <authorList>
            <person name="Baker J.L."/>
            <person name="Morton J.T."/>
            <person name="Dinis M."/>
            <person name="Alvarez R."/>
            <person name="Tran N.C."/>
            <person name="Knight R."/>
            <person name="Edlund A."/>
        </authorList>
    </citation>
    <scope>NUCLEOTIDE SEQUENCE</scope>
    <source>
        <strain evidence="2">JCVI_23_bin.16</strain>
    </source>
</reference>
<dbReference type="GO" id="GO:0008270">
    <property type="term" value="F:zinc ion binding"/>
    <property type="evidence" value="ECO:0007669"/>
    <property type="project" value="InterPro"/>
</dbReference>
<dbReference type="GO" id="GO:0019104">
    <property type="term" value="F:DNA N-glycosylase activity"/>
    <property type="evidence" value="ECO:0007669"/>
    <property type="project" value="InterPro"/>
</dbReference>
<comment type="caution">
    <text evidence="2">The sequence shown here is derived from an EMBL/GenBank/DDBJ whole genome shotgun (WGS) entry which is preliminary data.</text>
</comment>
<dbReference type="InterPro" id="IPR012319">
    <property type="entry name" value="FPG_cat"/>
</dbReference>
<dbReference type="Pfam" id="PF01149">
    <property type="entry name" value="Fapy_DNA_glyco"/>
    <property type="match status" value="1"/>
</dbReference>
<dbReference type="SUPFAM" id="SSF81624">
    <property type="entry name" value="N-terminal domain of MutM-like DNA repair proteins"/>
    <property type="match status" value="1"/>
</dbReference>
<dbReference type="Proteomes" id="UP000757900">
    <property type="component" value="Unassembled WGS sequence"/>
</dbReference>
<evidence type="ECO:0000313" key="3">
    <source>
        <dbReference type="Proteomes" id="UP000757900"/>
    </source>
</evidence>
<dbReference type="Gene3D" id="3.20.190.10">
    <property type="entry name" value="MutM-like, N-terminal"/>
    <property type="match status" value="1"/>
</dbReference>